<feature type="region of interest" description="Disordered" evidence="2">
    <location>
        <begin position="972"/>
        <end position="1019"/>
    </location>
</feature>
<feature type="region of interest" description="Disordered" evidence="2">
    <location>
        <begin position="1534"/>
        <end position="1563"/>
    </location>
</feature>
<dbReference type="Gene3D" id="3.30.420.40">
    <property type="match status" value="2"/>
</dbReference>
<dbReference type="InterPro" id="IPR006073">
    <property type="entry name" value="GTP-bd"/>
</dbReference>
<organism evidence="4 5">
    <name type="scientific">Rhizoctonia solani</name>
    <dbReference type="NCBI Taxonomy" id="456999"/>
    <lineage>
        <taxon>Eukaryota</taxon>
        <taxon>Fungi</taxon>
        <taxon>Dikarya</taxon>
        <taxon>Basidiomycota</taxon>
        <taxon>Agaricomycotina</taxon>
        <taxon>Agaricomycetes</taxon>
        <taxon>Cantharellales</taxon>
        <taxon>Ceratobasidiaceae</taxon>
        <taxon>Rhizoctonia</taxon>
    </lineage>
</organism>
<feature type="domain" description="G" evidence="3">
    <location>
        <begin position="1040"/>
        <end position="1097"/>
    </location>
</feature>
<evidence type="ECO:0000313" key="5">
    <source>
        <dbReference type="Proteomes" id="UP000650533"/>
    </source>
</evidence>
<dbReference type="KEGG" id="rsx:RhiXN_09304"/>
<dbReference type="GO" id="GO:0005525">
    <property type="term" value="F:GTP binding"/>
    <property type="evidence" value="ECO:0007669"/>
    <property type="project" value="InterPro"/>
</dbReference>
<dbReference type="PANTHER" id="PTHR14187:SF5">
    <property type="entry name" value="HEAT SHOCK 70 KDA PROTEIN 12A"/>
    <property type="match status" value="1"/>
</dbReference>
<feature type="compositionally biased region" description="Polar residues" evidence="2">
    <location>
        <begin position="972"/>
        <end position="1016"/>
    </location>
</feature>
<evidence type="ECO:0000256" key="2">
    <source>
        <dbReference type="SAM" id="MobiDB-lite"/>
    </source>
</evidence>
<accession>A0A8H8NUW0</accession>
<feature type="compositionally biased region" description="Basic and acidic residues" evidence="2">
    <location>
        <begin position="1534"/>
        <end position="1546"/>
    </location>
</feature>
<feature type="domain" description="G" evidence="3">
    <location>
        <begin position="1588"/>
        <end position="1664"/>
    </location>
</feature>
<dbReference type="InterPro" id="IPR043129">
    <property type="entry name" value="ATPase_NBD"/>
</dbReference>
<evidence type="ECO:0000259" key="3">
    <source>
        <dbReference type="Pfam" id="PF01926"/>
    </source>
</evidence>
<feature type="coiled-coil region" evidence="1">
    <location>
        <begin position="1797"/>
        <end position="1853"/>
    </location>
</feature>
<feature type="coiled-coil region" evidence="1">
    <location>
        <begin position="1279"/>
        <end position="1306"/>
    </location>
</feature>
<reference evidence="4" key="1">
    <citation type="submission" date="2020-05" db="EMBL/GenBank/DDBJ databases">
        <title>Evolutionary and genomic comparisons of hybrid uninucleate and nonhybrid Rhizoctonia fungi.</title>
        <authorList>
            <person name="Li C."/>
            <person name="Chen X."/>
        </authorList>
    </citation>
    <scope>NUCLEOTIDE SEQUENCE</scope>
    <source>
        <strain evidence="4">AG-1 IA</strain>
    </source>
</reference>
<evidence type="ECO:0000256" key="1">
    <source>
        <dbReference type="SAM" id="Coils"/>
    </source>
</evidence>
<dbReference type="Gene3D" id="3.90.640.10">
    <property type="entry name" value="Actin, Chain A, domain 4"/>
    <property type="match status" value="1"/>
</dbReference>
<dbReference type="SUPFAM" id="SSF53067">
    <property type="entry name" value="Actin-like ATPase domain"/>
    <property type="match status" value="2"/>
</dbReference>
<dbReference type="InterPro" id="IPR027417">
    <property type="entry name" value="P-loop_NTPase"/>
</dbReference>
<dbReference type="CDD" id="cd00882">
    <property type="entry name" value="Ras_like_GTPase"/>
    <property type="match status" value="1"/>
</dbReference>
<dbReference type="RefSeq" id="XP_043180566.1">
    <property type="nucleotide sequence ID" value="XM_043329120.1"/>
</dbReference>
<dbReference type="Gene3D" id="3.40.50.300">
    <property type="entry name" value="P-loop containing nucleotide triphosphate hydrolases"/>
    <property type="match status" value="2"/>
</dbReference>
<keyword evidence="1" id="KW-0175">Coiled coil</keyword>
<dbReference type="PANTHER" id="PTHR14187">
    <property type="entry name" value="ALPHA KINASE/ELONGATION FACTOR 2 KINASE"/>
    <property type="match status" value="1"/>
</dbReference>
<dbReference type="GeneID" id="67031583"/>
<dbReference type="SUPFAM" id="SSF52540">
    <property type="entry name" value="P-loop containing nucleoside triphosphate hydrolases"/>
    <property type="match status" value="2"/>
</dbReference>
<evidence type="ECO:0000313" key="4">
    <source>
        <dbReference type="EMBL" id="QRW20329.1"/>
    </source>
</evidence>
<dbReference type="Proteomes" id="UP000650533">
    <property type="component" value="Chromosome 5"/>
</dbReference>
<gene>
    <name evidence="4" type="ORF">RhiXN_09304</name>
</gene>
<feature type="coiled-coil region" evidence="1">
    <location>
        <begin position="628"/>
        <end position="662"/>
    </location>
</feature>
<name>A0A8H8NUW0_9AGAM</name>
<sequence>MSGIKTPGGNASRSFDDPWDGPSKIVIGIDIGSTQSGVAFAFLQQGAKQSIHRVTQWPGQESQNLHGKVPTILWYDPTQKAVSFGAEALTAQAEEDAEDGQWKLAKYFKLHLHPPHLTAQHGLDLEPLPFNVPLSQIYSDFLGYLLQHTQSYFEDHIIDGKRIWQQYKPSMEVVLAHPNGWGIREQAFLRLAAVKAGFTNASDAPSRVHFVNEAEASVHFCTLYSDIGSQLKARPGTTFAVCDAGGSTVDTTVYSVKSLNPIRLEETRASDCVQAGALFIDQSAEKYLRKVLHEAGLAQEDVDEYATKGTKDFELHSKRAFKDVTTDQSIEIAGTRFNNTAIRARRGRMTLPGSEVKIFFDFCTNQILESVNSQLQGSSVSHILLVGGFGESPFLREQLKQRFGPMGCDVTITSERTSKAVADGTIIWYSSNNVVKRTPWYSYGIEILIPHKPQAKDHKRRQVVQWPTGSFVKGGWSQIVPGGVPVDCDSISRRPYYREYTTPNPQLSNFAEDIWCYNLKGVPQWMRFKPVSVLGKRESEPYAGSLAGAYITERHALLEFELQWYDSHWPSSTHFDHGPCVKAPSDAPVDYKPNLAKEDTIQNCLESILALRREAVGDERLKSTMEALRHLSGSLDETETELQSLRSQLEQTQLEYSSLRSELQLNDNTEQSKLVQSLSDLNRAVDDFGRSVAEHVVDNYKTDRFDEEDPTTLNALDFLGLQRQFGHQGGKSSLVASSKGEGLPIEDFIDLALRGFVCQKLCKNVFNPFHPTLTAGAEHDFMASLYEEVRRQASPIVASKWRANSFMALSKGNKLDQSMIESQVESLLAGDIQQLVNNLFGHSGVVTITDGQRSQLRNIVTSAWELNYVLKGEAVTLGDFQPLYVKSGTPFDSKAMVEFEADKKKKPGDVAIYTIRLGLTLSHSKGARQDAKPVVICPATVVTPRIFIITWDEPLYPPNLPPFTSIRATMTATNPEGQKNQKNTRGNSRASAKSGTPNNRPNASSKQTNGRTSGTVAAQDAAATPVNSVKFKDRIPHVPILILGVQGCGKSTFINAALAQPLREISNGLELATKEFHYDTLSSPKTNFILVDSPGFDNMSISDGEIMTKLIHFLCCGKAPAKMAGVIYLHTQESRLGSGVLRRNLSLIKALLGESFLERLTILIVPRPGEEVNEKEIIRPLLDTRSPFRNLCDLGAQVKVSSLKTEPIRNLLLPYAEKPPLLMSVQSELCGSGRIPNEGDINLYLVKCARAREGGPALTRSRVATQSISQIQNHVSSPARQGSEDVKKLELQLAESKKQMEDSHSQLQQHLSQYTALCSQLQIHENIEQSEIVQNLVDINRRIEDLALSLSQYLVDTYGGHDKVTTEYAAQLSKLKEMFEHDERKGSLVQSSKGVGMLLEDFLDVAVRSILCEQLYKRIFVPFHPAIPASDPKNHYTRKLYERIKEKETQATLGRWRTASFAAISGVIGEPELSRLKAQAGLDILNDNLMPMLGHLFGSGKSIKLSGAHKESLAELVTQAWDCHHVGSYPFRRDLNKNKHREDRSLSDSSGSSGSTPKPGATGIREVVTSREVLIGEQSKPRVPEVVRILIVGPSGSGKTSIIETSCYSTKESLDNIRYIATKRIRIVKLRMDDQPFELIDTPGFDGVNMSDAEAFGEISDYLLNNEQARTGITGIIYVHRAGNAVHSRSLLRNFRVLKNIFLGNTGIARLTFLAIQTNGQDIGNGDFLVSPGSVFGTAFSDGAKFMQHPNQTGFVKLIRHYASQEPIILPIQLDKSYKVYNTFLNRVEKELGYYEYSSAQSLLDDQERQLREFYENQLSNQRESEIKLRQQLQQSQLEYSSLRSQLQLQENVEQSQVVQALKDINRMIDDFGRSVSAYLTDGYVQRIFGKDPAQVTSLRSRDMSTLRTLFPHREGRSSLIASSTKRGIQIEGFLDYSIRHFLCRFLCLRIFQPFHPEIDPSLSKLLLTSYDNIRKRESQAIAGKWRSETFKSLHQYDNHRTAEQLESHLVLLLDNRLRPLIEGVFGREISLRDEHIANLRSLIKEAWDWNAALKSGVIMLGDFVLTYFSRGRFDSKIMEEFEAISPDHTPKSVLATIALGLVCEKAVGGDSPIDEVVVCKAVVATENIFD</sequence>
<proteinExistence type="predicted"/>
<protein>
    <submittedName>
        <fullName evidence="4">50S ribosome-binding GTPase</fullName>
    </submittedName>
</protein>
<dbReference type="EMBL" id="CP059662">
    <property type="protein sequence ID" value="QRW20329.1"/>
    <property type="molecule type" value="Genomic_DNA"/>
</dbReference>
<dbReference type="Pfam" id="PF01926">
    <property type="entry name" value="MMR_HSR1"/>
    <property type="match status" value="2"/>
</dbReference>
<dbReference type="CDD" id="cd10170">
    <property type="entry name" value="ASKHA_NBD_HSP70"/>
    <property type="match status" value="1"/>
</dbReference>